<reference evidence="2 3" key="1">
    <citation type="journal article" date="2019" name="Nat. Ecol. Evol.">
        <title>Megaphylogeny resolves global patterns of mushroom evolution.</title>
        <authorList>
            <person name="Varga T."/>
            <person name="Krizsan K."/>
            <person name="Foldi C."/>
            <person name="Dima B."/>
            <person name="Sanchez-Garcia M."/>
            <person name="Sanchez-Ramirez S."/>
            <person name="Szollosi G.J."/>
            <person name="Szarkandi J.G."/>
            <person name="Papp V."/>
            <person name="Albert L."/>
            <person name="Andreopoulos W."/>
            <person name="Angelini C."/>
            <person name="Antonin V."/>
            <person name="Barry K.W."/>
            <person name="Bougher N.L."/>
            <person name="Buchanan P."/>
            <person name="Buyck B."/>
            <person name="Bense V."/>
            <person name="Catcheside P."/>
            <person name="Chovatia M."/>
            <person name="Cooper J."/>
            <person name="Damon W."/>
            <person name="Desjardin D."/>
            <person name="Finy P."/>
            <person name="Geml J."/>
            <person name="Haridas S."/>
            <person name="Hughes K."/>
            <person name="Justo A."/>
            <person name="Karasinski D."/>
            <person name="Kautmanova I."/>
            <person name="Kiss B."/>
            <person name="Kocsube S."/>
            <person name="Kotiranta H."/>
            <person name="LaButti K.M."/>
            <person name="Lechner B.E."/>
            <person name="Liimatainen K."/>
            <person name="Lipzen A."/>
            <person name="Lukacs Z."/>
            <person name="Mihaltcheva S."/>
            <person name="Morgado L.N."/>
            <person name="Niskanen T."/>
            <person name="Noordeloos M.E."/>
            <person name="Ohm R.A."/>
            <person name="Ortiz-Santana B."/>
            <person name="Ovrebo C."/>
            <person name="Racz N."/>
            <person name="Riley R."/>
            <person name="Savchenko A."/>
            <person name="Shiryaev A."/>
            <person name="Soop K."/>
            <person name="Spirin V."/>
            <person name="Szebenyi C."/>
            <person name="Tomsovsky M."/>
            <person name="Tulloss R.E."/>
            <person name="Uehling J."/>
            <person name="Grigoriev I.V."/>
            <person name="Vagvolgyi C."/>
            <person name="Papp T."/>
            <person name="Martin F.M."/>
            <person name="Miettinen O."/>
            <person name="Hibbett D.S."/>
            <person name="Nagy L.G."/>
        </authorList>
    </citation>
    <scope>NUCLEOTIDE SEQUENCE [LARGE SCALE GENOMIC DNA]</scope>
    <source>
        <strain evidence="2 3">CBS 309.79</strain>
    </source>
</reference>
<dbReference type="AlphaFoldDB" id="A0A5C3Q771"/>
<evidence type="ECO:0000256" key="1">
    <source>
        <dbReference type="SAM" id="MobiDB-lite"/>
    </source>
</evidence>
<accession>A0A5C3Q771</accession>
<dbReference type="EMBL" id="ML178852">
    <property type="protein sequence ID" value="TFK97007.1"/>
    <property type="molecule type" value="Genomic_DNA"/>
</dbReference>
<sequence>MSVEECVLRTRRTRRLLTNARCWTLPGNVEPASPTPRTDEQRPNASPPSYSLKWH</sequence>
<protein>
    <submittedName>
        <fullName evidence="2">Uncharacterized protein</fullName>
    </submittedName>
</protein>
<organism evidence="2 3">
    <name type="scientific">Pterulicium gracile</name>
    <dbReference type="NCBI Taxonomy" id="1884261"/>
    <lineage>
        <taxon>Eukaryota</taxon>
        <taxon>Fungi</taxon>
        <taxon>Dikarya</taxon>
        <taxon>Basidiomycota</taxon>
        <taxon>Agaricomycotina</taxon>
        <taxon>Agaricomycetes</taxon>
        <taxon>Agaricomycetidae</taxon>
        <taxon>Agaricales</taxon>
        <taxon>Pleurotineae</taxon>
        <taxon>Pterulaceae</taxon>
        <taxon>Pterulicium</taxon>
    </lineage>
</organism>
<proteinExistence type="predicted"/>
<evidence type="ECO:0000313" key="3">
    <source>
        <dbReference type="Proteomes" id="UP000305067"/>
    </source>
</evidence>
<feature type="region of interest" description="Disordered" evidence="1">
    <location>
        <begin position="25"/>
        <end position="55"/>
    </location>
</feature>
<dbReference type="Proteomes" id="UP000305067">
    <property type="component" value="Unassembled WGS sequence"/>
</dbReference>
<gene>
    <name evidence="2" type="ORF">BDV98DRAFT_575308</name>
</gene>
<evidence type="ECO:0000313" key="2">
    <source>
        <dbReference type="EMBL" id="TFK97007.1"/>
    </source>
</evidence>
<keyword evidence="3" id="KW-1185">Reference proteome</keyword>
<name>A0A5C3Q771_9AGAR</name>